<keyword evidence="3" id="KW-1185">Reference proteome</keyword>
<evidence type="ECO:0000313" key="2">
    <source>
        <dbReference type="EMBL" id="PLW75134.1"/>
    </source>
</evidence>
<name>A0A2N5XKW3_9HYPH</name>
<proteinExistence type="predicted"/>
<keyword evidence="1" id="KW-0812">Transmembrane</keyword>
<dbReference type="RefSeq" id="WP_101536034.1">
    <property type="nucleotide sequence ID" value="NZ_PKUQ01000055.1"/>
</dbReference>
<feature type="transmembrane region" description="Helical" evidence="1">
    <location>
        <begin position="31"/>
        <end position="49"/>
    </location>
</feature>
<sequence length="101" mass="11803">MAHIKRWLIIAAAILLFFIGLASVWTPFPIGAILMMFATVLLITNSRTGRNFVRGVRRRFAFVDNRMAWFESRSQAKMVRVLRTTRPLEYRLKHRAQSLQP</sequence>
<gene>
    <name evidence="2" type="ORF">C0081_22925</name>
</gene>
<comment type="caution">
    <text evidence="2">The sequence shown here is derived from an EMBL/GenBank/DDBJ whole genome shotgun (WGS) entry which is preliminary data.</text>
</comment>
<keyword evidence="1" id="KW-1133">Transmembrane helix</keyword>
<evidence type="ECO:0000313" key="3">
    <source>
        <dbReference type="Proteomes" id="UP000234881"/>
    </source>
</evidence>
<dbReference type="AlphaFoldDB" id="A0A2N5XKW3"/>
<accession>A0A2N5XKW3</accession>
<keyword evidence="1" id="KW-0472">Membrane</keyword>
<dbReference type="EMBL" id="PKUQ01000055">
    <property type="protein sequence ID" value="PLW75134.1"/>
    <property type="molecule type" value="Genomic_DNA"/>
</dbReference>
<feature type="transmembrane region" description="Helical" evidence="1">
    <location>
        <begin position="7"/>
        <end position="25"/>
    </location>
</feature>
<reference evidence="2 3" key="1">
    <citation type="submission" date="2018-01" db="EMBL/GenBank/DDBJ databases">
        <title>The draft genome sequence of Cohaesibacter sp. H1304.</title>
        <authorList>
            <person name="Wang N.-N."/>
            <person name="Du Z.-J."/>
        </authorList>
    </citation>
    <scope>NUCLEOTIDE SEQUENCE [LARGE SCALE GENOMIC DNA]</scope>
    <source>
        <strain evidence="2 3">H1304</strain>
    </source>
</reference>
<dbReference type="OrthoDB" id="8450468at2"/>
<evidence type="ECO:0000256" key="1">
    <source>
        <dbReference type="SAM" id="Phobius"/>
    </source>
</evidence>
<organism evidence="2 3">
    <name type="scientific">Cohaesibacter celericrescens</name>
    <dbReference type="NCBI Taxonomy" id="2067669"/>
    <lineage>
        <taxon>Bacteria</taxon>
        <taxon>Pseudomonadati</taxon>
        <taxon>Pseudomonadota</taxon>
        <taxon>Alphaproteobacteria</taxon>
        <taxon>Hyphomicrobiales</taxon>
        <taxon>Cohaesibacteraceae</taxon>
    </lineage>
</organism>
<protein>
    <submittedName>
        <fullName evidence="2">Uncharacterized protein</fullName>
    </submittedName>
</protein>
<dbReference type="Proteomes" id="UP000234881">
    <property type="component" value="Unassembled WGS sequence"/>
</dbReference>